<reference evidence="1" key="1">
    <citation type="submission" date="2023-10" db="EMBL/GenBank/DDBJ databases">
        <authorList>
            <person name="Noh H."/>
        </authorList>
    </citation>
    <scope>NUCLEOTIDE SEQUENCE</scope>
    <source>
        <strain evidence="1">DUCC4014</strain>
    </source>
</reference>
<name>A0AAF0Y967_9TREE</name>
<evidence type="ECO:0000313" key="2">
    <source>
        <dbReference type="Proteomes" id="UP000827549"/>
    </source>
</evidence>
<protein>
    <submittedName>
        <fullName evidence="1">Uncharacterized protein</fullName>
    </submittedName>
</protein>
<dbReference type="RefSeq" id="XP_062626073.1">
    <property type="nucleotide sequence ID" value="XM_062770089.1"/>
</dbReference>
<sequence length="108" mass="12436">MTQFSAIDQFLRQVDHVNSGRQARLDNVIRFLECALAGTLYIDFHPDFCDETPGTVCYRCIEFEDFDFDVVYLALLSRGYTRQRAAQMGALFERLQTRQIDGLDLCLG</sequence>
<accession>A0AAF0Y967</accession>
<dbReference type="EMBL" id="CP086716">
    <property type="protein sequence ID" value="WOO80041.1"/>
    <property type="molecule type" value="Genomic_DNA"/>
</dbReference>
<evidence type="ECO:0000313" key="1">
    <source>
        <dbReference type="EMBL" id="WOO80041.1"/>
    </source>
</evidence>
<keyword evidence="2" id="KW-1185">Reference proteome</keyword>
<organism evidence="1 2">
    <name type="scientific">Vanrija pseudolonga</name>
    <dbReference type="NCBI Taxonomy" id="143232"/>
    <lineage>
        <taxon>Eukaryota</taxon>
        <taxon>Fungi</taxon>
        <taxon>Dikarya</taxon>
        <taxon>Basidiomycota</taxon>
        <taxon>Agaricomycotina</taxon>
        <taxon>Tremellomycetes</taxon>
        <taxon>Trichosporonales</taxon>
        <taxon>Trichosporonaceae</taxon>
        <taxon>Vanrija</taxon>
    </lineage>
</organism>
<dbReference type="GeneID" id="87806796"/>
<dbReference type="AlphaFoldDB" id="A0AAF0Y967"/>
<proteinExistence type="predicted"/>
<gene>
    <name evidence="1" type="ORF">LOC62_03G003554</name>
</gene>
<dbReference type="Proteomes" id="UP000827549">
    <property type="component" value="Chromosome 3"/>
</dbReference>